<evidence type="ECO:0000256" key="9">
    <source>
        <dbReference type="ARBA" id="ARBA00023136"/>
    </source>
</evidence>
<evidence type="ECO:0000259" key="11">
    <source>
        <dbReference type="Pfam" id="PF00593"/>
    </source>
</evidence>
<keyword evidence="6" id="KW-0408">Iron</keyword>
<keyword evidence="2" id="KW-0813">Transport</keyword>
<evidence type="ECO:0000256" key="2">
    <source>
        <dbReference type="ARBA" id="ARBA00022448"/>
    </source>
</evidence>
<dbReference type="EMBL" id="UOEH01000433">
    <property type="protein sequence ID" value="VAW04340.1"/>
    <property type="molecule type" value="Genomic_DNA"/>
</dbReference>
<dbReference type="PROSITE" id="PS01156">
    <property type="entry name" value="TONB_DEPENDENT_REC_2"/>
    <property type="match status" value="1"/>
</dbReference>
<evidence type="ECO:0000256" key="6">
    <source>
        <dbReference type="ARBA" id="ARBA00023004"/>
    </source>
</evidence>
<dbReference type="GO" id="GO:0009279">
    <property type="term" value="C:cell outer membrane"/>
    <property type="evidence" value="ECO:0007669"/>
    <property type="project" value="UniProtKB-SubCell"/>
</dbReference>
<dbReference type="Gene3D" id="2.40.170.20">
    <property type="entry name" value="TonB-dependent receptor, beta-barrel domain"/>
    <property type="match status" value="2"/>
</dbReference>
<name>A0A3B0SIW7_9ZZZZ</name>
<dbReference type="Pfam" id="PF00593">
    <property type="entry name" value="TonB_dep_Rec_b-barrel"/>
    <property type="match status" value="1"/>
</dbReference>
<protein>
    <submittedName>
        <fullName evidence="13">TonB-dependent receptor</fullName>
    </submittedName>
</protein>
<keyword evidence="8" id="KW-0798">TonB box</keyword>
<comment type="subcellular location">
    <subcellularLocation>
        <location evidence="1">Cell outer membrane</location>
        <topology evidence="1">Multi-pass membrane protein</topology>
    </subcellularLocation>
</comment>
<evidence type="ECO:0000256" key="1">
    <source>
        <dbReference type="ARBA" id="ARBA00004571"/>
    </source>
</evidence>
<keyword evidence="3" id="KW-0410">Iron transport</keyword>
<proteinExistence type="predicted"/>
<keyword evidence="9" id="KW-0472">Membrane</keyword>
<dbReference type="InterPro" id="IPR039426">
    <property type="entry name" value="TonB-dep_rcpt-like"/>
</dbReference>
<accession>A0A3B0SIW7</accession>
<dbReference type="InterPro" id="IPR010917">
    <property type="entry name" value="TonB_rcpt_CS"/>
</dbReference>
<feature type="domain" description="TonB-dependent receptor-like beta-barrel" evidence="11">
    <location>
        <begin position="334"/>
        <end position="770"/>
    </location>
</feature>
<dbReference type="InterPro" id="IPR000531">
    <property type="entry name" value="Beta-barrel_TonB"/>
</dbReference>
<reference evidence="13" key="1">
    <citation type="submission" date="2018-06" db="EMBL/GenBank/DDBJ databases">
        <authorList>
            <person name="Zhirakovskaya E."/>
        </authorList>
    </citation>
    <scope>NUCLEOTIDE SEQUENCE</scope>
</reference>
<evidence type="ECO:0000313" key="13">
    <source>
        <dbReference type="EMBL" id="VAW04340.1"/>
    </source>
</evidence>
<gene>
    <name evidence="13" type="ORF">MNBD_ALPHA05-1808</name>
</gene>
<feature type="domain" description="TonB-dependent receptor plug" evidence="12">
    <location>
        <begin position="58"/>
        <end position="169"/>
    </location>
</feature>
<keyword evidence="13" id="KW-0675">Receptor</keyword>
<keyword evidence="4" id="KW-0812">Transmembrane</keyword>
<evidence type="ECO:0000256" key="5">
    <source>
        <dbReference type="ARBA" id="ARBA00022729"/>
    </source>
</evidence>
<evidence type="ECO:0000259" key="12">
    <source>
        <dbReference type="Pfam" id="PF07715"/>
    </source>
</evidence>
<keyword evidence="10" id="KW-0998">Cell outer membrane</keyword>
<dbReference type="Pfam" id="PF07715">
    <property type="entry name" value="Plug"/>
    <property type="match status" value="1"/>
</dbReference>
<dbReference type="SUPFAM" id="SSF56935">
    <property type="entry name" value="Porins"/>
    <property type="match status" value="1"/>
</dbReference>
<dbReference type="GO" id="GO:0006826">
    <property type="term" value="P:iron ion transport"/>
    <property type="evidence" value="ECO:0007669"/>
    <property type="project" value="UniProtKB-KW"/>
</dbReference>
<dbReference type="PROSITE" id="PS52016">
    <property type="entry name" value="TONB_DEPENDENT_REC_3"/>
    <property type="match status" value="1"/>
</dbReference>
<dbReference type="AlphaFoldDB" id="A0A3B0SIW7"/>
<dbReference type="PANTHER" id="PTHR32552:SF81">
    <property type="entry name" value="TONB-DEPENDENT OUTER MEMBRANE RECEPTOR"/>
    <property type="match status" value="1"/>
</dbReference>
<evidence type="ECO:0000256" key="7">
    <source>
        <dbReference type="ARBA" id="ARBA00023065"/>
    </source>
</evidence>
<sequence length="806" mass="87637">MRELRSAPMARALKSVLWSTAALSAVSTAAFAQEVGNDGSRSLDVITVTAQKRAENSQDVPIAVSAYTAKGLTSKGITNISQIGEFTPNVTIDNTSSFSGSTQVLSAYIRGIGQSDFAFNLDPGVGIYVDGVYYARSFGAVTDLLDLERVEVLKGPQGTLFGRNTIGGAINIITRRPSDTFQAVADVTTGSFGRLDVRGAVDIPLIEDKLFGQVSFSSKTRGGYHKNVPLQGNFIADGGRFTRPSANFFDESGGENTQNIRAKLEWRASDRLNFTLSGDYMNVDEQATPSVLLAVGPGLVDVYNACITTSIADLTGSPLESICTTPRAVSGGILGGANVDSDPFNDRLVIDDSLVTGAIDVSNPGGAGYSQAEAYGFSLTTDWDWTDTISLKSITAYRQVDATFAQDVDGTPVALGDHAFDTDQWQASQEFQLTGTSFDDRLNWLFGAYLFHEQGGLTDFVSFAGGLLQILGPNDFNTDSYAGFTHLNYALTGKIGLTFGARYTKEDKEFFGGQRDLNSLAFQLGFPLALHPDPTDTTLYFPPVLNQRSFDNLSFKAGIEYSPSDNILTYLSFSQGYKSGGWTTRATVPILSAPEFDEEKANTYEAGFKGEFFDRRLQTNIAAFFTQYKDLQVTIYQGISPVTENAAASEIKGFEFEFQSLPTDNLEILGSVGFTDAEYTELIGETQLEPGFLFQNTPRWSSSLTGIYSISTSNGGRVSLQGDWTYRSTIANSPRNTPELIADPVHLFSAVIKYDDPNDRYTVSFGGRNLSDKRFIVAGQNQDGIGYVGGTYNRPREWYLSLGYRF</sequence>
<dbReference type="InterPro" id="IPR036942">
    <property type="entry name" value="Beta-barrel_TonB_sf"/>
</dbReference>
<dbReference type="PANTHER" id="PTHR32552">
    <property type="entry name" value="FERRICHROME IRON RECEPTOR-RELATED"/>
    <property type="match status" value="1"/>
</dbReference>
<evidence type="ECO:0000256" key="4">
    <source>
        <dbReference type="ARBA" id="ARBA00022692"/>
    </source>
</evidence>
<organism evidence="13">
    <name type="scientific">hydrothermal vent metagenome</name>
    <dbReference type="NCBI Taxonomy" id="652676"/>
    <lineage>
        <taxon>unclassified sequences</taxon>
        <taxon>metagenomes</taxon>
        <taxon>ecological metagenomes</taxon>
    </lineage>
</organism>
<keyword evidence="7" id="KW-0406">Ion transport</keyword>
<dbReference type="InterPro" id="IPR012910">
    <property type="entry name" value="Plug_dom"/>
</dbReference>
<evidence type="ECO:0000256" key="3">
    <source>
        <dbReference type="ARBA" id="ARBA00022496"/>
    </source>
</evidence>
<evidence type="ECO:0000256" key="10">
    <source>
        <dbReference type="ARBA" id="ARBA00023237"/>
    </source>
</evidence>
<evidence type="ECO:0000256" key="8">
    <source>
        <dbReference type="ARBA" id="ARBA00023077"/>
    </source>
</evidence>
<keyword evidence="5" id="KW-0732">Signal</keyword>